<gene>
    <name evidence="2" type="ORF">QQF64_035335</name>
</gene>
<dbReference type="EMBL" id="JAYMGO010000004">
    <property type="protein sequence ID" value="KAL1275712.1"/>
    <property type="molecule type" value="Genomic_DNA"/>
</dbReference>
<sequence>MGFSGKGFPMDGNGDWPSKKIRKHIGSQSPFRDVSPVPSHFSEPASFLQHRDVTANLPCLPGVKGPLRDEDDDDDVRSHKSLPAVMTGLTLQPRDKRSYRHSKNHNISGLPPLISGRCSLIVKGTGCKTVPKLPPITKSRNTWKEIGPPRPPCRSGCRPDKMEFSFAKPVHALVHPKIVPVGQTSLSVKVHSVQGNGPCLLPAKASGVSPRSRLTFQSPVVQAVYPISPDTVQQMRQTDRACQPLRSVLKKVPNGGVFNCPLAAHLLEPFSGFQEHLCRQILHSPLPYRAALPQLHIPCHQDQVDLLPAHRGPYDSLMERTVELCNSQGQKLPKITMTCPTPSPKYLCRTEFHHLA</sequence>
<dbReference type="Proteomes" id="UP001558613">
    <property type="component" value="Unassembled WGS sequence"/>
</dbReference>
<keyword evidence="3" id="KW-1185">Reference proteome</keyword>
<organism evidence="2 3">
    <name type="scientific">Cirrhinus molitorella</name>
    <name type="common">mud carp</name>
    <dbReference type="NCBI Taxonomy" id="172907"/>
    <lineage>
        <taxon>Eukaryota</taxon>
        <taxon>Metazoa</taxon>
        <taxon>Chordata</taxon>
        <taxon>Craniata</taxon>
        <taxon>Vertebrata</taxon>
        <taxon>Euteleostomi</taxon>
        <taxon>Actinopterygii</taxon>
        <taxon>Neopterygii</taxon>
        <taxon>Teleostei</taxon>
        <taxon>Ostariophysi</taxon>
        <taxon>Cypriniformes</taxon>
        <taxon>Cyprinidae</taxon>
        <taxon>Labeoninae</taxon>
        <taxon>Labeonini</taxon>
        <taxon>Cirrhinus</taxon>
    </lineage>
</organism>
<protein>
    <submittedName>
        <fullName evidence="2">Uncharacterized protein</fullName>
    </submittedName>
</protein>
<reference evidence="2 3" key="1">
    <citation type="submission" date="2023-09" db="EMBL/GenBank/DDBJ databases">
        <authorList>
            <person name="Wang M."/>
        </authorList>
    </citation>
    <scope>NUCLEOTIDE SEQUENCE [LARGE SCALE GENOMIC DNA]</scope>
    <source>
        <strain evidence="2">GT-2023</strain>
        <tissue evidence="2">Liver</tissue>
    </source>
</reference>
<name>A0ABR3NG29_9TELE</name>
<evidence type="ECO:0000313" key="3">
    <source>
        <dbReference type="Proteomes" id="UP001558613"/>
    </source>
</evidence>
<evidence type="ECO:0000313" key="2">
    <source>
        <dbReference type="EMBL" id="KAL1275712.1"/>
    </source>
</evidence>
<feature type="region of interest" description="Disordered" evidence="1">
    <location>
        <begin position="1"/>
        <end position="39"/>
    </location>
</feature>
<accession>A0ABR3NG29</accession>
<proteinExistence type="predicted"/>
<comment type="caution">
    <text evidence="2">The sequence shown here is derived from an EMBL/GenBank/DDBJ whole genome shotgun (WGS) entry which is preliminary data.</text>
</comment>
<evidence type="ECO:0000256" key="1">
    <source>
        <dbReference type="SAM" id="MobiDB-lite"/>
    </source>
</evidence>